<dbReference type="Pfam" id="PF03781">
    <property type="entry name" value="FGE-sulfatase"/>
    <property type="match status" value="1"/>
</dbReference>
<dbReference type="RefSeq" id="WP_317082517.1">
    <property type="nucleotide sequence ID" value="NZ_CP136594.1"/>
</dbReference>
<dbReference type="PANTHER" id="PTHR23150:SF19">
    <property type="entry name" value="FORMYLGLYCINE-GENERATING ENZYME"/>
    <property type="match status" value="1"/>
</dbReference>
<evidence type="ECO:0000259" key="1">
    <source>
        <dbReference type="Pfam" id="PF03781"/>
    </source>
</evidence>
<dbReference type="PANTHER" id="PTHR23150">
    <property type="entry name" value="SULFATASE MODIFYING FACTOR 1, 2"/>
    <property type="match status" value="1"/>
</dbReference>
<dbReference type="PROSITE" id="PS51257">
    <property type="entry name" value="PROKAR_LIPOPROTEIN"/>
    <property type="match status" value="1"/>
</dbReference>
<feature type="domain" description="Sulfatase-modifying factor enzyme-like" evidence="1">
    <location>
        <begin position="28"/>
        <end position="316"/>
    </location>
</feature>
<sequence length="317" mass="34239">MAARRFALTVMAVGIAAACSPAPEENSEPQWVALSGGCFQMGESRIYPEEGPVREACVAPFEMMRHEVTNAQFAAFVDATGYKTRAERGWSADEADGPGVDLPPSSAVFAPSAEQRQENLSWWRLVEGAYWQRPFGPDRDDEPDPQAPVVHITREDAQAYAKWAGGRLPSEAEWEYAARGGLDGKLMAWEDAEAAAVTQKANTWQGAFPAYDAASDGFAGVAPVGSFPANGFGLYDMIGNVWEWTATPYAPDHSDDARARAGVNGLDPAQPGASVGTIRGGSFLCAKSYCYRYRPAARQAQDLSFGTSHIGFRLVRD</sequence>
<dbReference type="InterPro" id="IPR042095">
    <property type="entry name" value="SUMF_sf"/>
</dbReference>
<dbReference type="GO" id="GO:0120147">
    <property type="term" value="F:formylglycine-generating oxidase activity"/>
    <property type="evidence" value="ECO:0007669"/>
    <property type="project" value="TreeGrafter"/>
</dbReference>
<protein>
    <submittedName>
        <fullName evidence="2">Formylglycine-generating enzyme family protein</fullName>
    </submittedName>
</protein>
<proteinExistence type="predicted"/>
<dbReference type="AlphaFoldDB" id="A0AA97F6X3"/>
<reference evidence="2 3" key="1">
    <citation type="submission" date="2023-10" db="EMBL/GenBank/DDBJ databases">
        <title>Complete genome sequence of a Sphingomonadaceae bacterium.</title>
        <authorList>
            <person name="Yan C."/>
        </authorList>
    </citation>
    <scope>NUCLEOTIDE SEQUENCE [LARGE SCALE GENOMIC DNA]</scope>
    <source>
        <strain evidence="2 3">SCSIO 66989</strain>
    </source>
</reference>
<gene>
    <name evidence="2" type="ORF">RB602_02080</name>
</gene>
<dbReference type="KEGG" id="acoa:RB602_02080"/>
<organism evidence="2 3">
    <name type="scientific">Alterisphingorhabdus coralli</name>
    <dbReference type="NCBI Taxonomy" id="3071408"/>
    <lineage>
        <taxon>Bacteria</taxon>
        <taxon>Pseudomonadati</taxon>
        <taxon>Pseudomonadota</taxon>
        <taxon>Alphaproteobacteria</taxon>
        <taxon>Sphingomonadales</taxon>
        <taxon>Sphingomonadaceae</taxon>
        <taxon>Alterisphingorhabdus (ex Yan et al. 2024)</taxon>
    </lineage>
</organism>
<dbReference type="SUPFAM" id="SSF56436">
    <property type="entry name" value="C-type lectin-like"/>
    <property type="match status" value="1"/>
</dbReference>
<accession>A0AA97F6X3</accession>
<evidence type="ECO:0000313" key="2">
    <source>
        <dbReference type="EMBL" id="WOE75524.1"/>
    </source>
</evidence>
<keyword evidence="3" id="KW-1185">Reference proteome</keyword>
<evidence type="ECO:0000313" key="3">
    <source>
        <dbReference type="Proteomes" id="UP001302429"/>
    </source>
</evidence>
<dbReference type="Proteomes" id="UP001302429">
    <property type="component" value="Chromosome"/>
</dbReference>
<dbReference type="InterPro" id="IPR051043">
    <property type="entry name" value="Sulfatase_Mod_Factor_Kinase"/>
</dbReference>
<name>A0AA97F6X3_9SPHN</name>
<dbReference type="InterPro" id="IPR005532">
    <property type="entry name" value="SUMF_dom"/>
</dbReference>
<dbReference type="EMBL" id="CP136594">
    <property type="protein sequence ID" value="WOE75524.1"/>
    <property type="molecule type" value="Genomic_DNA"/>
</dbReference>
<dbReference type="InterPro" id="IPR016187">
    <property type="entry name" value="CTDL_fold"/>
</dbReference>
<dbReference type="Gene3D" id="3.90.1580.10">
    <property type="entry name" value="paralog of FGE (formylglycine-generating enzyme)"/>
    <property type="match status" value="1"/>
</dbReference>